<sequence length="77" mass="7835">MSGIEMIVATLETAMAAIDHAERAGTHAASGFEESSRLLGQAVSGTSDAQVADNGQPVGEVAQLDVALLRNGLAILE</sequence>
<reference evidence="1 2" key="1">
    <citation type="journal article" date="2013" name="BMC Genomics">
        <title>ContigScape: a Cytoscape plugin facilitating microbial genome gap closing.</title>
        <authorList>
            <person name="Tang B."/>
            <person name="Wang Q."/>
            <person name="Yang M."/>
            <person name="Xie F."/>
            <person name="Zhu Y."/>
            <person name="Zhuo Y."/>
            <person name="Wang S."/>
            <person name="Gao H."/>
            <person name="Ding X."/>
            <person name="Zhang L."/>
            <person name="Zhao G."/>
            <person name="Zheng H."/>
        </authorList>
    </citation>
    <scope>NUCLEOTIDE SEQUENCE [LARGE SCALE GENOMIC DNA]</scope>
    <source>
        <strain evidence="1 2">HCCB10007</strain>
    </source>
</reference>
<keyword evidence="2" id="KW-1185">Reference proteome</keyword>
<evidence type="ECO:0000313" key="1">
    <source>
        <dbReference type="EMBL" id="AGM07056.1"/>
    </source>
</evidence>
<evidence type="ECO:0000313" key="2">
    <source>
        <dbReference type="Proteomes" id="UP000013968"/>
    </source>
</evidence>
<dbReference type="KEGG" id="aoi:AORI_4471"/>
<protein>
    <submittedName>
        <fullName evidence="1">Uncharacterized protein</fullName>
    </submittedName>
</protein>
<gene>
    <name evidence="1" type="ORF">AORI_4471</name>
</gene>
<organism evidence="1 2">
    <name type="scientific">Amycolatopsis keratiniphila</name>
    <dbReference type="NCBI Taxonomy" id="129921"/>
    <lineage>
        <taxon>Bacteria</taxon>
        <taxon>Bacillati</taxon>
        <taxon>Actinomycetota</taxon>
        <taxon>Actinomycetes</taxon>
        <taxon>Pseudonocardiales</taxon>
        <taxon>Pseudonocardiaceae</taxon>
        <taxon>Amycolatopsis</taxon>
        <taxon>Amycolatopsis japonica group</taxon>
    </lineage>
</organism>
<name>R4T3R3_9PSEU</name>
<dbReference type="Proteomes" id="UP000013968">
    <property type="component" value="Chromosome"/>
</dbReference>
<dbReference type="EMBL" id="CP003410">
    <property type="protein sequence ID" value="AGM07056.1"/>
    <property type="molecule type" value="Genomic_DNA"/>
</dbReference>
<proteinExistence type="predicted"/>
<dbReference type="HOGENOM" id="CLU_2630337_0_0_11"/>
<dbReference type="RefSeq" id="WP_016334804.1">
    <property type="nucleotide sequence ID" value="NC_021252.1"/>
</dbReference>
<accession>R4T3R3</accession>
<dbReference type="AlphaFoldDB" id="R4T3R3"/>